<dbReference type="SUPFAM" id="SSF63829">
    <property type="entry name" value="Calcium-dependent phosphotriesterase"/>
    <property type="match status" value="1"/>
</dbReference>
<dbReference type="AlphaFoldDB" id="A0AB39SIN8"/>
<organism evidence="1">
    <name type="scientific">Streptomyces sp. R35</name>
    <dbReference type="NCBI Taxonomy" id="3238630"/>
    <lineage>
        <taxon>Bacteria</taxon>
        <taxon>Bacillati</taxon>
        <taxon>Actinomycetota</taxon>
        <taxon>Actinomycetes</taxon>
        <taxon>Kitasatosporales</taxon>
        <taxon>Streptomycetaceae</taxon>
        <taxon>Streptomyces</taxon>
    </lineage>
</organism>
<reference evidence="1" key="1">
    <citation type="submission" date="2024-07" db="EMBL/GenBank/DDBJ databases">
        <authorList>
            <person name="Yu S.T."/>
        </authorList>
    </citation>
    <scope>NUCLEOTIDE SEQUENCE</scope>
    <source>
        <strain evidence="1">R35</strain>
    </source>
</reference>
<protein>
    <submittedName>
        <fullName evidence="1">Uncharacterized protein</fullName>
    </submittedName>
</protein>
<sequence>MRPDRPATRLAGYAHLPRAYRDLHNLHSTVDAFGRAHWLLTEHPPEPRGKEPYDAVVVTVEDGRTYETHLSAVRARFAKLDALPDGGFVLASARSRRDEEHVQVFDALGRSSSTFRVGDGIEDLLADAAGDLWVGYFDEGVYGSDELSWPGLRRWSSTGVPLWEYKPGPGHGTISDCYALNVGTRAVWACPYQNFPLLEIRGDRAVRARENPVKGASGFAVHADRVLFFSPYGDDHSEIVDCRITLNAVEPVAYGRLVRPDGTDLGRHRVVCRGPRIYVQEEPCTDWAVLDIG</sequence>
<name>A0AB39SIN8_9ACTN</name>
<dbReference type="EMBL" id="CP163440">
    <property type="protein sequence ID" value="XDQ67273.1"/>
    <property type="molecule type" value="Genomic_DNA"/>
</dbReference>
<evidence type="ECO:0000313" key="1">
    <source>
        <dbReference type="EMBL" id="XDQ67273.1"/>
    </source>
</evidence>
<accession>A0AB39SIN8</accession>
<proteinExistence type="predicted"/>
<dbReference type="RefSeq" id="WP_369264198.1">
    <property type="nucleotide sequence ID" value="NZ_CP163440.1"/>
</dbReference>
<gene>
    <name evidence="1" type="ORF">AB5J50_44095</name>
</gene>